<reference evidence="2" key="1">
    <citation type="submission" date="2021-02" db="EMBL/GenBank/DDBJ databases">
        <authorList>
            <person name="Nowell W R."/>
        </authorList>
    </citation>
    <scope>NUCLEOTIDE SEQUENCE</scope>
</reference>
<organism evidence="2 3">
    <name type="scientific">Adineta ricciae</name>
    <name type="common">Rotifer</name>
    <dbReference type="NCBI Taxonomy" id="249248"/>
    <lineage>
        <taxon>Eukaryota</taxon>
        <taxon>Metazoa</taxon>
        <taxon>Spiralia</taxon>
        <taxon>Gnathifera</taxon>
        <taxon>Rotifera</taxon>
        <taxon>Eurotatoria</taxon>
        <taxon>Bdelloidea</taxon>
        <taxon>Adinetida</taxon>
        <taxon>Adinetidae</taxon>
        <taxon>Adineta</taxon>
    </lineage>
</organism>
<feature type="region of interest" description="Disordered" evidence="1">
    <location>
        <begin position="53"/>
        <end position="134"/>
    </location>
</feature>
<evidence type="ECO:0000313" key="3">
    <source>
        <dbReference type="Proteomes" id="UP000663828"/>
    </source>
</evidence>
<dbReference type="AlphaFoldDB" id="A0A813W402"/>
<keyword evidence="3" id="KW-1185">Reference proteome</keyword>
<dbReference type="Proteomes" id="UP000663828">
    <property type="component" value="Unassembled WGS sequence"/>
</dbReference>
<evidence type="ECO:0000256" key="1">
    <source>
        <dbReference type="SAM" id="MobiDB-lite"/>
    </source>
</evidence>
<feature type="compositionally biased region" description="Gly residues" evidence="1">
    <location>
        <begin position="116"/>
        <end position="134"/>
    </location>
</feature>
<gene>
    <name evidence="2" type="ORF">XAT740_LOCUS5265</name>
</gene>
<accession>A0A813W402</accession>
<comment type="caution">
    <text evidence="2">The sequence shown here is derived from an EMBL/GenBank/DDBJ whole genome shotgun (WGS) entry which is preliminary data.</text>
</comment>
<protein>
    <submittedName>
        <fullName evidence="2">Uncharacterized protein</fullName>
    </submittedName>
</protein>
<proteinExistence type="predicted"/>
<sequence length="134" mass="14298">MIPAWIKYFLVRIRSKKSARESNQRSSTNQSAGFRIEYGHVYGYEYVLQINDNKQNDSSAHRSINAKQNSKRPKPNLNRSNGGRSTHARVDTVSVSGYTGIGDGSHDAADLLCSGGDDGGYGGTGDGGGAGGDD</sequence>
<evidence type="ECO:0000313" key="2">
    <source>
        <dbReference type="EMBL" id="CAF0846758.1"/>
    </source>
</evidence>
<name>A0A813W402_ADIRI</name>
<feature type="compositionally biased region" description="Polar residues" evidence="1">
    <location>
        <begin position="53"/>
        <end position="68"/>
    </location>
</feature>
<dbReference type="EMBL" id="CAJNOR010000225">
    <property type="protein sequence ID" value="CAF0846758.1"/>
    <property type="molecule type" value="Genomic_DNA"/>
</dbReference>